<reference evidence="4 5" key="1">
    <citation type="submission" date="2019-09" db="EMBL/GenBank/DDBJ databases">
        <title>Parvibaculum sedimenti sp. nov., isolated from sediment.</title>
        <authorList>
            <person name="Wang Y."/>
        </authorList>
    </citation>
    <scope>NUCLEOTIDE SEQUENCE [LARGE SCALE GENOMIC DNA]</scope>
    <source>
        <strain evidence="4 5">HXT-9</strain>
    </source>
</reference>
<dbReference type="GO" id="GO:0047617">
    <property type="term" value="F:fatty acyl-CoA hydrolase activity"/>
    <property type="evidence" value="ECO:0007669"/>
    <property type="project" value="InterPro"/>
</dbReference>
<dbReference type="Proteomes" id="UP000468901">
    <property type="component" value="Unassembled WGS sequence"/>
</dbReference>
<keyword evidence="2" id="KW-0378">Hydrolase</keyword>
<evidence type="ECO:0000313" key="4">
    <source>
        <dbReference type="EMBL" id="KAB7740760.1"/>
    </source>
</evidence>
<dbReference type="PANTHER" id="PTHR21660">
    <property type="entry name" value="THIOESTERASE SUPERFAMILY MEMBER-RELATED"/>
    <property type="match status" value="1"/>
</dbReference>
<dbReference type="EMBL" id="WESC01000005">
    <property type="protein sequence ID" value="KAB7740760.1"/>
    <property type="molecule type" value="Genomic_DNA"/>
</dbReference>
<gene>
    <name evidence="4" type="ORF">F2P47_06860</name>
</gene>
<sequence>MTDDLLEESAFRLPEGYESMNWVRGFGRQVGPLYERINDDGSYTRAFLVQDHHTNGMGNCHGGMLMAFADVAFGHAVSMAEHRYWVTVRLLTDFLSSAKVGEWVEGTGEVIGREDDFYTVQGRIWCGERTIMTGTGVFKTLGERPAKPEAK</sequence>
<dbReference type="InterPro" id="IPR039298">
    <property type="entry name" value="ACOT13"/>
</dbReference>
<keyword evidence="5" id="KW-1185">Reference proteome</keyword>
<protein>
    <submittedName>
        <fullName evidence="4">PaaI family thioesterase</fullName>
    </submittedName>
</protein>
<name>A0A6N6VJQ5_9HYPH</name>
<accession>A0A6N6VJQ5</accession>
<organism evidence="4 5">
    <name type="scientific">Parvibaculum sedimenti</name>
    <dbReference type="NCBI Taxonomy" id="2608632"/>
    <lineage>
        <taxon>Bacteria</taxon>
        <taxon>Pseudomonadati</taxon>
        <taxon>Pseudomonadota</taxon>
        <taxon>Alphaproteobacteria</taxon>
        <taxon>Hyphomicrobiales</taxon>
        <taxon>Parvibaculaceae</taxon>
        <taxon>Parvibaculum</taxon>
    </lineage>
</organism>
<dbReference type="Pfam" id="PF03061">
    <property type="entry name" value="4HBT"/>
    <property type="match status" value="1"/>
</dbReference>
<evidence type="ECO:0000256" key="1">
    <source>
        <dbReference type="ARBA" id="ARBA00008324"/>
    </source>
</evidence>
<dbReference type="InterPro" id="IPR029069">
    <property type="entry name" value="HotDog_dom_sf"/>
</dbReference>
<dbReference type="InterPro" id="IPR006683">
    <property type="entry name" value="Thioestr_dom"/>
</dbReference>
<evidence type="ECO:0000259" key="3">
    <source>
        <dbReference type="Pfam" id="PF03061"/>
    </source>
</evidence>
<dbReference type="RefSeq" id="WP_152215591.1">
    <property type="nucleotide sequence ID" value="NZ_JBAQYD010000115.1"/>
</dbReference>
<dbReference type="PANTHER" id="PTHR21660:SF1">
    <property type="entry name" value="ACYL-COENZYME A THIOESTERASE 13"/>
    <property type="match status" value="1"/>
</dbReference>
<evidence type="ECO:0000256" key="2">
    <source>
        <dbReference type="ARBA" id="ARBA00022801"/>
    </source>
</evidence>
<dbReference type="SUPFAM" id="SSF54637">
    <property type="entry name" value="Thioesterase/thiol ester dehydrase-isomerase"/>
    <property type="match status" value="1"/>
</dbReference>
<comment type="similarity">
    <text evidence="1">Belongs to the thioesterase PaaI family.</text>
</comment>
<dbReference type="AlphaFoldDB" id="A0A6N6VJQ5"/>
<comment type="caution">
    <text evidence="4">The sequence shown here is derived from an EMBL/GenBank/DDBJ whole genome shotgun (WGS) entry which is preliminary data.</text>
</comment>
<dbReference type="Gene3D" id="3.10.129.10">
    <property type="entry name" value="Hotdog Thioesterase"/>
    <property type="match status" value="1"/>
</dbReference>
<feature type="domain" description="Thioesterase" evidence="3">
    <location>
        <begin position="57"/>
        <end position="130"/>
    </location>
</feature>
<dbReference type="CDD" id="cd03443">
    <property type="entry name" value="PaaI_thioesterase"/>
    <property type="match status" value="1"/>
</dbReference>
<proteinExistence type="inferred from homology"/>
<evidence type="ECO:0000313" key="5">
    <source>
        <dbReference type="Proteomes" id="UP000468901"/>
    </source>
</evidence>